<dbReference type="EMBL" id="KZ857451">
    <property type="protein sequence ID" value="RDX44353.1"/>
    <property type="molecule type" value="Genomic_DNA"/>
</dbReference>
<dbReference type="AlphaFoldDB" id="A0A371CVP6"/>
<evidence type="ECO:0000256" key="2">
    <source>
        <dbReference type="SAM" id="Phobius"/>
    </source>
</evidence>
<protein>
    <submittedName>
        <fullName evidence="3">Uncharacterized protein</fullName>
    </submittedName>
</protein>
<evidence type="ECO:0000313" key="4">
    <source>
        <dbReference type="Proteomes" id="UP000256964"/>
    </source>
</evidence>
<keyword evidence="2" id="KW-0812">Transmembrane</keyword>
<keyword evidence="2" id="KW-1133">Transmembrane helix</keyword>
<name>A0A371CVP6_9APHY</name>
<gene>
    <name evidence="3" type="ORF">OH76DRAFT_1421448</name>
</gene>
<keyword evidence="4" id="KW-1185">Reference proteome</keyword>
<keyword evidence="2" id="KW-0472">Membrane</keyword>
<accession>A0A371CVP6</accession>
<sequence length="285" mass="32626">MLSSRKSRAAVRATADDSTPPQTQILQVKATKSTSSRCQDELRKRTISELGAYNHLYWLVCWLHIIVMLSLGDTSTMPKGFHLCEPEPAQECTEAPAAYDPESLIASAVAKHLCCDSNQCEAISKLASTPHLYVVQVYTPHMQDRALKLLRENYLDENSLKQLENHWTRVWLFKYHRKQTNETVIHVLYQWYTSSIESHSSELSSCHIPLAVAGTVRQYGSPRMNLHLVRVLVLRLHLSGSRPFLAGTIDEELGVFLQPSMQLSLLFMNSRYRYYRSPGSIRIYW</sequence>
<proteinExistence type="predicted"/>
<feature type="transmembrane region" description="Helical" evidence="2">
    <location>
        <begin position="52"/>
        <end position="71"/>
    </location>
</feature>
<organism evidence="3 4">
    <name type="scientific">Lentinus brumalis</name>
    <dbReference type="NCBI Taxonomy" id="2498619"/>
    <lineage>
        <taxon>Eukaryota</taxon>
        <taxon>Fungi</taxon>
        <taxon>Dikarya</taxon>
        <taxon>Basidiomycota</taxon>
        <taxon>Agaricomycotina</taxon>
        <taxon>Agaricomycetes</taxon>
        <taxon>Polyporales</taxon>
        <taxon>Polyporaceae</taxon>
        <taxon>Lentinus</taxon>
    </lineage>
</organism>
<evidence type="ECO:0000256" key="1">
    <source>
        <dbReference type="SAM" id="MobiDB-lite"/>
    </source>
</evidence>
<dbReference type="Proteomes" id="UP000256964">
    <property type="component" value="Unassembled WGS sequence"/>
</dbReference>
<evidence type="ECO:0000313" key="3">
    <source>
        <dbReference type="EMBL" id="RDX44353.1"/>
    </source>
</evidence>
<reference evidence="3 4" key="1">
    <citation type="journal article" date="2018" name="Biotechnol. Biofuels">
        <title>Integrative visual omics of the white-rot fungus Polyporus brumalis exposes the biotechnological potential of its oxidative enzymes for delignifying raw plant biomass.</title>
        <authorList>
            <person name="Miyauchi S."/>
            <person name="Rancon A."/>
            <person name="Drula E."/>
            <person name="Hage H."/>
            <person name="Chaduli D."/>
            <person name="Favel A."/>
            <person name="Grisel S."/>
            <person name="Henrissat B."/>
            <person name="Herpoel-Gimbert I."/>
            <person name="Ruiz-Duenas F.J."/>
            <person name="Chevret D."/>
            <person name="Hainaut M."/>
            <person name="Lin J."/>
            <person name="Wang M."/>
            <person name="Pangilinan J."/>
            <person name="Lipzen A."/>
            <person name="Lesage-Meessen L."/>
            <person name="Navarro D."/>
            <person name="Riley R."/>
            <person name="Grigoriev I.V."/>
            <person name="Zhou S."/>
            <person name="Raouche S."/>
            <person name="Rosso M.N."/>
        </authorList>
    </citation>
    <scope>NUCLEOTIDE SEQUENCE [LARGE SCALE GENOMIC DNA]</scope>
    <source>
        <strain evidence="3 4">BRFM 1820</strain>
    </source>
</reference>
<feature type="region of interest" description="Disordered" evidence="1">
    <location>
        <begin position="1"/>
        <end position="21"/>
    </location>
</feature>